<dbReference type="Gene3D" id="2.40.160.130">
    <property type="entry name" value="Capsule assembly protein Wzi"/>
    <property type="match status" value="1"/>
</dbReference>
<feature type="signal peptide" evidence="1">
    <location>
        <begin position="1"/>
        <end position="19"/>
    </location>
</feature>
<dbReference type="EMBL" id="JAOYOD010000001">
    <property type="protein sequence ID" value="MCV9388265.1"/>
    <property type="molecule type" value="Genomic_DNA"/>
</dbReference>
<keyword evidence="1" id="KW-0732">Signal</keyword>
<name>A0ABT3CX35_9BACT</name>
<accession>A0ABT3CX35</accession>
<dbReference type="Pfam" id="PF14052">
    <property type="entry name" value="Caps_assemb_Wzi"/>
    <property type="match status" value="1"/>
</dbReference>
<organism evidence="2 3">
    <name type="scientific">Reichenbachiella ulvae</name>
    <dbReference type="NCBI Taxonomy" id="2980104"/>
    <lineage>
        <taxon>Bacteria</taxon>
        <taxon>Pseudomonadati</taxon>
        <taxon>Bacteroidota</taxon>
        <taxon>Cytophagia</taxon>
        <taxon>Cytophagales</taxon>
        <taxon>Reichenbachiellaceae</taxon>
        <taxon>Reichenbachiella</taxon>
    </lineage>
</organism>
<protein>
    <recommendedName>
        <fullName evidence="4">Capsule assembly protein Wzi</fullName>
    </recommendedName>
</protein>
<reference evidence="2 3" key="1">
    <citation type="submission" date="2022-10" db="EMBL/GenBank/DDBJ databases">
        <title>Comparative genomics and taxonomic characterization of three novel marine species of genus Reichenbachiella exhibiting antioxidant and polysaccharide degradation activities.</title>
        <authorList>
            <person name="Muhammad N."/>
            <person name="Lee Y.-J."/>
            <person name="Ko J."/>
            <person name="Kim S.-G."/>
        </authorList>
    </citation>
    <scope>NUCLEOTIDE SEQUENCE [LARGE SCALE GENOMIC DNA]</scope>
    <source>
        <strain evidence="2 3">ABR2-5</strain>
    </source>
</reference>
<dbReference type="InterPro" id="IPR026950">
    <property type="entry name" value="Caps_assemb_Wzi"/>
</dbReference>
<gene>
    <name evidence="2" type="ORF">N7U62_16400</name>
</gene>
<dbReference type="InterPro" id="IPR038636">
    <property type="entry name" value="Wzi_sf"/>
</dbReference>
<evidence type="ECO:0000313" key="3">
    <source>
        <dbReference type="Proteomes" id="UP001300692"/>
    </source>
</evidence>
<dbReference type="Proteomes" id="UP001300692">
    <property type="component" value="Unassembled WGS sequence"/>
</dbReference>
<evidence type="ECO:0000256" key="1">
    <source>
        <dbReference type="SAM" id="SignalP"/>
    </source>
</evidence>
<keyword evidence="3" id="KW-1185">Reference proteome</keyword>
<evidence type="ECO:0000313" key="2">
    <source>
        <dbReference type="EMBL" id="MCV9388265.1"/>
    </source>
</evidence>
<dbReference type="RefSeq" id="WP_264139106.1">
    <property type="nucleotide sequence ID" value="NZ_JAOYOD010000001.1"/>
</dbReference>
<evidence type="ECO:0008006" key="4">
    <source>
        <dbReference type="Google" id="ProtNLM"/>
    </source>
</evidence>
<sequence>MKKGLAFCVAVGMSMGAMAQSVYAPLNQDYYHLIDRAEVINGDVSPSIHSSFKPYRRVDIASHVDSLSQFEPNKKYLLTDNWEFVADGEEYARSKKPFLKWFYRSRADMLHVNKEAFQLKVSPVLYLGVGRDENSAGRPFINTRGIELRGQIDQRVGFYSFVGENQAIFPDYVQKYTASNGVVPNEAFWKKYGENGGVDFINARGYITFQATKHIGVQFGHDKNFIGNGYRSMLLSDFAAPSTFLKIQTKVWRIQYTNLFTELVADAPYSSFGSNGTEAFPKKFMTAHHLSINLTDRLNVGVYEAIMFHRGDSTSTAFEWNYLNPIIFYRSIEQYTGSPDNALFGIDFKWNALRQLQIYGQGLLDEMVIGELKANNGWWGNKYSLQLGGKYYNALGIENLDLQAEYNMSRPFTYQHESIFTNYAHYRQPLAHPFGANFHEVVMIGRYQPIRYLYLTAKVILAQRGNDRPNENYGSDVMKDYNSRNGDYGYEIGDSVPSQHVFVDVMASYMLRQNLFIDLRHIYRDVKSDASAMESTTQYTSIALRLNIAARDHSF</sequence>
<proteinExistence type="predicted"/>
<comment type="caution">
    <text evidence="2">The sequence shown here is derived from an EMBL/GenBank/DDBJ whole genome shotgun (WGS) entry which is preliminary data.</text>
</comment>
<feature type="chain" id="PRO_5047372256" description="Capsule assembly protein Wzi" evidence="1">
    <location>
        <begin position="20"/>
        <end position="555"/>
    </location>
</feature>